<dbReference type="Proteomes" id="UP000254602">
    <property type="component" value="Unassembled WGS sequence"/>
</dbReference>
<reference evidence="1 2" key="1">
    <citation type="submission" date="2018-06" db="EMBL/GenBank/DDBJ databases">
        <authorList>
            <consortium name="Pathogen Informatics"/>
            <person name="Doyle S."/>
        </authorList>
    </citation>
    <scope>NUCLEOTIDE SEQUENCE [LARGE SCALE GENOMIC DNA]</scope>
    <source>
        <strain evidence="1 2">NCTC7914</strain>
    </source>
</reference>
<proteinExistence type="predicted"/>
<dbReference type="AlphaFoldDB" id="A0A379KRZ0"/>
<evidence type="ECO:0000313" key="1">
    <source>
        <dbReference type="EMBL" id="SUD70330.1"/>
    </source>
</evidence>
<sequence length="43" mass="4810">MDCARHLNITGVMLGNGQIIWASYHLSAMVKALLKEIELRLKA</sequence>
<organism evidence="1 2">
    <name type="scientific">Pseudomonas putida</name>
    <name type="common">Arthrobacter siderocapsulatus</name>
    <dbReference type="NCBI Taxonomy" id="303"/>
    <lineage>
        <taxon>Bacteria</taxon>
        <taxon>Pseudomonadati</taxon>
        <taxon>Pseudomonadota</taxon>
        <taxon>Gammaproteobacteria</taxon>
        <taxon>Pseudomonadales</taxon>
        <taxon>Pseudomonadaceae</taxon>
        <taxon>Pseudomonas</taxon>
    </lineage>
</organism>
<name>A0A379KRZ0_PSEPU</name>
<evidence type="ECO:0000313" key="2">
    <source>
        <dbReference type="Proteomes" id="UP000254602"/>
    </source>
</evidence>
<protein>
    <submittedName>
        <fullName evidence="1">Protein of uncharacterized function (DUF3077)</fullName>
    </submittedName>
</protein>
<gene>
    <name evidence="1" type="ORF">NCTC7914_04484</name>
</gene>
<accession>A0A379KRZ0</accession>
<dbReference type="EMBL" id="UGUY01000001">
    <property type="protein sequence ID" value="SUD70330.1"/>
    <property type="molecule type" value="Genomic_DNA"/>
</dbReference>